<reference evidence="3" key="1">
    <citation type="submission" date="2017-02" db="UniProtKB">
        <authorList>
            <consortium name="WormBaseParasite"/>
        </authorList>
    </citation>
    <scope>IDENTIFICATION</scope>
</reference>
<dbReference type="WBParaSite" id="EVEC_0000105001-mRNA-1">
    <property type="protein sequence ID" value="EVEC_0000105001-mRNA-1"/>
    <property type="gene ID" value="EVEC_0000105001"/>
</dbReference>
<proteinExistence type="predicted"/>
<evidence type="ECO:0000313" key="3">
    <source>
        <dbReference type="WBParaSite" id="EVEC_0000105001-mRNA-1"/>
    </source>
</evidence>
<dbReference type="Proteomes" id="UP000274131">
    <property type="component" value="Unassembled WGS sequence"/>
</dbReference>
<organism evidence="3">
    <name type="scientific">Enterobius vermicularis</name>
    <name type="common">Human pinworm</name>
    <dbReference type="NCBI Taxonomy" id="51028"/>
    <lineage>
        <taxon>Eukaryota</taxon>
        <taxon>Metazoa</taxon>
        <taxon>Ecdysozoa</taxon>
        <taxon>Nematoda</taxon>
        <taxon>Chromadorea</taxon>
        <taxon>Rhabditida</taxon>
        <taxon>Spirurina</taxon>
        <taxon>Oxyuridomorpha</taxon>
        <taxon>Oxyuroidea</taxon>
        <taxon>Oxyuridae</taxon>
        <taxon>Enterobius</taxon>
    </lineage>
</organism>
<reference evidence="1 2" key="2">
    <citation type="submission" date="2018-10" db="EMBL/GenBank/DDBJ databases">
        <authorList>
            <consortium name="Pathogen Informatics"/>
        </authorList>
    </citation>
    <scope>NUCLEOTIDE SEQUENCE [LARGE SCALE GENOMIC DNA]</scope>
</reference>
<gene>
    <name evidence="1" type="ORF">EVEC_LOCUS758</name>
</gene>
<name>A0A0N4UUI0_ENTVE</name>
<evidence type="ECO:0000313" key="1">
    <source>
        <dbReference type="EMBL" id="VDD85615.1"/>
    </source>
</evidence>
<protein>
    <submittedName>
        <fullName evidence="3">Ferritin</fullName>
    </submittedName>
</protein>
<dbReference type="EMBL" id="UXUI01007136">
    <property type="protein sequence ID" value="VDD85615.1"/>
    <property type="molecule type" value="Genomic_DNA"/>
</dbReference>
<keyword evidence="2" id="KW-1185">Reference proteome</keyword>
<evidence type="ECO:0000313" key="2">
    <source>
        <dbReference type="Proteomes" id="UP000274131"/>
    </source>
</evidence>
<dbReference type="AlphaFoldDB" id="A0A0N4UUI0"/>
<accession>A0A0N4UUI0</accession>
<sequence length="97" mass="10984">MGSLYDANTAVETFFFNRDLRKHFSGLMKQAFQEVEDPGEGGVQCPEEARYEANNNLKKCATDAELLSVKPEVEDRAVHTRLFMEKALTQVSTEQLL</sequence>